<comment type="caution">
    <text evidence="1">The sequence shown here is derived from an EMBL/GenBank/DDBJ whole genome shotgun (WGS) entry which is preliminary data.</text>
</comment>
<name>A0A2N0Z430_9BACI</name>
<dbReference type="RefSeq" id="WP_101176627.1">
    <property type="nucleotide sequence ID" value="NZ_PISE01000015.1"/>
</dbReference>
<dbReference type="EMBL" id="PISE01000015">
    <property type="protein sequence ID" value="PKG24281.1"/>
    <property type="molecule type" value="Genomic_DNA"/>
</dbReference>
<dbReference type="AlphaFoldDB" id="A0A2N0Z430"/>
<keyword evidence="2" id="KW-1185">Reference proteome</keyword>
<dbReference type="OrthoDB" id="2941199at2"/>
<dbReference type="Proteomes" id="UP000233375">
    <property type="component" value="Unassembled WGS sequence"/>
</dbReference>
<gene>
    <name evidence="1" type="ORF">CWS01_07785</name>
</gene>
<proteinExistence type="predicted"/>
<accession>A0A2N0Z430</accession>
<organism evidence="1 2">
    <name type="scientific">Niallia nealsonii</name>
    <dbReference type="NCBI Taxonomy" id="115979"/>
    <lineage>
        <taxon>Bacteria</taxon>
        <taxon>Bacillati</taxon>
        <taxon>Bacillota</taxon>
        <taxon>Bacilli</taxon>
        <taxon>Bacillales</taxon>
        <taxon>Bacillaceae</taxon>
        <taxon>Niallia</taxon>
    </lineage>
</organism>
<reference evidence="1 2" key="1">
    <citation type="journal article" date="2003" name="Int. J. Syst. Evol. Microbiol.">
        <title>Bacillus nealsonii sp. nov., isolated from a spacecraft-assembly facility, whose spores are gamma-radiation resistant.</title>
        <authorList>
            <person name="Venkateswaran K."/>
            <person name="Kempf M."/>
            <person name="Chen F."/>
            <person name="Satomi M."/>
            <person name="Nicholson W."/>
            <person name="Kern R."/>
        </authorList>
    </citation>
    <scope>NUCLEOTIDE SEQUENCE [LARGE SCALE GENOMIC DNA]</scope>
    <source>
        <strain evidence="1 2">FO-92</strain>
    </source>
</reference>
<protein>
    <submittedName>
        <fullName evidence="1">Uncharacterized protein</fullName>
    </submittedName>
</protein>
<evidence type="ECO:0000313" key="1">
    <source>
        <dbReference type="EMBL" id="PKG24281.1"/>
    </source>
</evidence>
<evidence type="ECO:0000313" key="2">
    <source>
        <dbReference type="Proteomes" id="UP000233375"/>
    </source>
</evidence>
<sequence length="100" mass="12144">MFEPHKSIYMTRAVSEKLSIEHKQSIIQYLQEHQSQLTDYLQVFDFYIEDNEQWLIQRQEVPNRETKIFVMLDDSDPIERTIWVMDQDSEGIIILFPDDY</sequence>
<dbReference type="Gene3D" id="3.10.450.150">
    <property type="entry name" value="enterococcus faecalis protein"/>
    <property type="match status" value="1"/>
</dbReference>